<sequence>MKKKPQELYSKAAKAIYYIEENHTQYHRMKFKIDNLKRYIVNNYKLDVNFPFFLPEVDLEKEKEFATRTR</sequence>
<dbReference type="RefSeq" id="WP_089382732.1">
    <property type="nucleotide sequence ID" value="NZ_FZNT01000011.1"/>
</dbReference>
<keyword evidence="2" id="KW-1185">Reference proteome</keyword>
<name>A0A238YUB8_9FLAO</name>
<protein>
    <submittedName>
        <fullName evidence="1">Uncharacterized protein</fullName>
    </submittedName>
</protein>
<accession>A0A238YUB8</accession>
<reference evidence="1 2" key="1">
    <citation type="submission" date="2017-06" db="EMBL/GenBank/DDBJ databases">
        <authorList>
            <person name="Kim H.J."/>
            <person name="Triplett B.A."/>
        </authorList>
    </citation>
    <scope>NUCLEOTIDE SEQUENCE [LARGE SCALE GENOMIC DNA]</scope>
    <source>
        <strain evidence="1 2">DSM 29150</strain>
    </source>
</reference>
<dbReference type="Proteomes" id="UP000198384">
    <property type="component" value="Unassembled WGS sequence"/>
</dbReference>
<dbReference type="AlphaFoldDB" id="A0A238YUB8"/>
<proteinExistence type="predicted"/>
<evidence type="ECO:0000313" key="2">
    <source>
        <dbReference type="Proteomes" id="UP000198384"/>
    </source>
</evidence>
<organism evidence="1 2">
    <name type="scientific">Lutibacter agarilyticus</name>
    <dbReference type="NCBI Taxonomy" id="1109740"/>
    <lineage>
        <taxon>Bacteria</taxon>
        <taxon>Pseudomonadati</taxon>
        <taxon>Bacteroidota</taxon>
        <taxon>Flavobacteriia</taxon>
        <taxon>Flavobacteriales</taxon>
        <taxon>Flavobacteriaceae</taxon>
        <taxon>Lutibacter</taxon>
    </lineage>
</organism>
<evidence type="ECO:0000313" key="1">
    <source>
        <dbReference type="EMBL" id="SNR74737.1"/>
    </source>
</evidence>
<dbReference type="EMBL" id="FZNT01000011">
    <property type="protein sequence ID" value="SNR74737.1"/>
    <property type="molecule type" value="Genomic_DNA"/>
</dbReference>
<dbReference type="OrthoDB" id="955456at68336"/>
<gene>
    <name evidence="1" type="ORF">SAMN06265371_11116</name>
</gene>